<reference evidence="1 2" key="1">
    <citation type="journal article" date="2019" name="Nat. Ecol. Evol.">
        <title>Megaphylogeny resolves global patterns of mushroom evolution.</title>
        <authorList>
            <person name="Varga T."/>
            <person name="Krizsan K."/>
            <person name="Foldi C."/>
            <person name="Dima B."/>
            <person name="Sanchez-Garcia M."/>
            <person name="Sanchez-Ramirez S."/>
            <person name="Szollosi G.J."/>
            <person name="Szarkandi J.G."/>
            <person name="Papp V."/>
            <person name="Albert L."/>
            <person name="Andreopoulos W."/>
            <person name="Angelini C."/>
            <person name="Antonin V."/>
            <person name="Barry K.W."/>
            <person name="Bougher N.L."/>
            <person name="Buchanan P."/>
            <person name="Buyck B."/>
            <person name="Bense V."/>
            <person name="Catcheside P."/>
            <person name="Chovatia M."/>
            <person name="Cooper J."/>
            <person name="Damon W."/>
            <person name="Desjardin D."/>
            <person name="Finy P."/>
            <person name="Geml J."/>
            <person name="Haridas S."/>
            <person name="Hughes K."/>
            <person name="Justo A."/>
            <person name="Karasinski D."/>
            <person name="Kautmanova I."/>
            <person name="Kiss B."/>
            <person name="Kocsube S."/>
            <person name="Kotiranta H."/>
            <person name="LaButti K.M."/>
            <person name="Lechner B.E."/>
            <person name="Liimatainen K."/>
            <person name="Lipzen A."/>
            <person name="Lukacs Z."/>
            <person name="Mihaltcheva S."/>
            <person name="Morgado L.N."/>
            <person name="Niskanen T."/>
            <person name="Noordeloos M.E."/>
            <person name="Ohm R.A."/>
            <person name="Ortiz-Santana B."/>
            <person name="Ovrebo C."/>
            <person name="Racz N."/>
            <person name="Riley R."/>
            <person name="Savchenko A."/>
            <person name="Shiryaev A."/>
            <person name="Soop K."/>
            <person name="Spirin V."/>
            <person name="Szebenyi C."/>
            <person name="Tomsovsky M."/>
            <person name="Tulloss R.E."/>
            <person name="Uehling J."/>
            <person name="Grigoriev I.V."/>
            <person name="Vagvolgyi C."/>
            <person name="Papp T."/>
            <person name="Martin F.M."/>
            <person name="Miettinen O."/>
            <person name="Hibbett D.S."/>
            <person name="Nagy L.G."/>
        </authorList>
    </citation>
    <scope>NUCLEOTIDE SEQUENCE [LARGE SCALE GENOMIC DNA]</scope>
    <source>
        <strain evidence="1 2">NL-1719</strain>
    </source>
</reference>
<proteinExistence type="predicted"/>
<sequence>MGTECTEILLLGLRALTRKPDLNMQYKKYHKLIVGPEGVALVGWPKGVPFKTPTKITSTELVRELRDALRQKKCHWAWQSRSERDEWEAEHSVSAGTVRKKRSDAGTAGVRQPYKKRTKVAEDMEDESDGNDGEGVSSGSRSRGRGGRGGGRGGRGGPSGRGIRGIRGGRGGRGRGGSAIGKVPPTYKSKAIVDDSDDSHESDSD</sequence>
<keyword evidence="2" id="KW-1185">Reference proteome</keyword>
<evidence type="ECO:0000313" key="1">
    <source>
        <dbReference type="EMBL" id="TFK65284.1"/>
    </source>
</evidence>
<organism evidence="1 2">
    <name type="scientific">Pluteus cervinus</name>
    <dbReference type="NCBI Taxonomy" id="181527"/>
    <lineage>
        <taxon>Eukaryota</taxon>
        <taxon>Fungi</taxon>
        <taxon>Dikarya</taxon>
        <taxon>Basidiomycota</taxon>
        <taxon>Agaricomycotina</taxon>
        <taxon>Agaricomycetes</taxon>
        <taxon>Agaricomycetidae</taxon>
        <taxon>Agaricales</taxon>
        <taxon>Pluteineae</taxon>
        <taxon>Pluteaceae</taxon>
        <taxon>Pluteus</taxon>
    </lineage>
</organism>
<accession>A0ACD3AJ92</accession>
<protein>
    <submittedName>
        <fullName evidence="1">Uncharacterized protein</fullName>
    </submittedName>
</protein>
<evidence type="ECO:0000313" key="2">
    <source>
        <dbReference type="Proteomes" id="UP000308600"/>
    </source>
</evidence>
<dbReference type="Proteomes" id="UP000308600">
    <property type="component" value="Unassembled WGS sequence"/>
</dbReference>
<gene>
    <name evidence="1" type="ORF">BDN72DRAFT_900841</name>
</gene>
<name>A0ACD3AJ92_9AGAR</name>
<dbReference type="EMBL" id="ML208442">
    <property type="protein sequence ID" value="TFK65284.1"/>
    <property type="molecule type" value="Genomic_DNA"/>
</dbReference>